<organism evidence="1 2">
    <name type="scientific">Halocaridina rubra</name>
    <name type="common">Hawaiian red shrimp</name>
    <dbReference type="NCBI Taxonomy" id="373956"/>
    <lineage>
        <taxon>Eukaryota</taxon>
        <taxon>Metazoa</taxon>
        <taxon>Ecdysozoa</taxon>
        <taxon>Arthropoda</taxon>
        <taxon>Crustacea</taxon>
        <taxon>Multicrustacea</taxon>
        <taxon>Malacostraca</taxon>
        <taxon>Eumalacostraca</taxon>
        <taxon>Eucarida</taxon>
        <taxon>Decapoda</taxon>
        <taxon>Pleocyemata</taxon>
        <taxon>Caridea</taxon>
        <taxon>Atyoidea</taxon>
        <taxon>Atyidae</taxon>
        <taxon>Halocaridina</taxon>
    </lineage>
</organism>
<accession>A0AAN8XV68</accession>
<protein>
    <submittedName>
        <fullName evidence="1">Uncharacterized protein</fullName>
    </submittedName>
</protein>
<name>A0AAN8XV68_HALRR</name>
<dbReference type="PANTHER" id="PTHR47456">
    <property type="entry name" value="PHD-TYPE DOMAIN-CONTAINING PROTEIN"/>
    <property type="match status" value="1"/>
</dbReference>
<dbReference type="AlphaFoldDB" id="A0AAN8XV68"/>
<reference evidence="1 2" key="1">
    <citation type="submission" date="2023-11" db="EMBL/GenBank/DDBJ databases">
        <title>Halocaridina rubra genome assembly.</title>
        <authorList>
            <person name="Smith C."/>
        </authorList>
    </citation>
    <scope>NUCLEOTIDE SEQUENCE [LARGE SCALE GENOMIC DNA]</scope>
    <source>
        <strain evidence="1">EP-1</strain>
        <tissue evidence="1">Whole</tissue>
    </source>
</reference>
<evidence type="ECO:0000313" key="2">
    <source>
        <dbReference type="Proteomes" id="UP001381693"/>
    </source>
</evidence>
<evidence type="ECO:0000313" key="1">
    <source>
        <dbReference type="EMBL" id="KAK7084920.1"/>
    </source>
</evidence>
<dbReference type="PANTHER" id="PTHR47456:SF1">
    <property type="entry name" value="PHD-TYPE DOMAIN-CONTAINING PROTEIN"/>
    <property type="match status" value="1"/>
</dbReference>
<gene>
    <name evidence="1" type="ORF">SK128_015363</name>
</gene>
<dbReference type="Proteomes" id="UP001381693">
    <property type="component" value="Unassembled WGS sequence"/>
</dbReference>
<dbReference type="Pfam" id="PF15299">
    <property type="entry name" value="ALS2CR8"/>
    <property type="match status" value="1"/>
</dbReference>
<dbReference type="EMBL" id="JAXCGZ010001944">
    <property type="protein sequence ID" value="KAK7084920.1"/>
    <property type="molecule type" value="Genomic_DNA"/>
</dbReference>
<keyword evidence="2" id="KW-1185">Reference proteome</keyword>
<proteinExistence type="predicted"/>
<comment type="caution">
    <text evidence="1">The sequence shown here is derived from an EMBL/GenBank/DDBJ whole genome shotgun (WGS) entry which is preliminary data.</text>
</comment>
<sequence length="516" mass="59444">MAEDDVPEAEHVICEFSSHEDPPWIPLFSQKYTNYKGLVNTLADAKEILRRLEVSTCTRYAVWNTNKKNFGLTEFSPFARPFRIFWGPDLVPYVVLNRKVLDCQHGRDRKVAWKQKQRALKILSGDEEKAAVKRRKRDPNLKAETVMQNGELIVIGKWTKKYDCPAQVIFQEILRFPEYKLIKNTKWTEITTVRVLKKDLKALKNITCVRGFIVSVPENNQHQNHVIGPGIGMWRPVEPQILNWMQAMIAEGLTSVLKMRKNLRHLVKENYPNVDLSNSAFYPNIKTIAYHIHLIRMRLLGTKSDPKHLEPQKGRFRKEKDEEQCDFFLLPAQKSLMPYNEHEVITEVSEAIQDFEDMQDHKDMDGSSEPLTTSVVVTSTPTKPLQVVSQEFRDLLLQMQSYSFSVKSLPAMQKAKAEVEQAFTNLKRACVRKKRNAASSLGSTPNLKKRKVERIEVKCEKVVDLKPLTLKQITYPSTRRIIVNSRSDSLSIPHEVAAVKLELTDDGSILNIAEYM</sequence>
<dbReference type="InterPro" id="IPR029309">
    <property type="entry name" value="CaRF"/>
</dbReference>
<dbReference type="GO" id="GO:0003700">
    <property type="term" value="F:DNA-binding transcription factor activity"/>
    <property type="evidence" value="ECO:0007669"/>
    <property type="project" value="InterPro"/>
</dbReference>